<dbReference type="PROSITE" id="PS50240">
    <property type="entry name" value="TRYPSIN_DOM"/>
    <property type="match status" value="1"/>
</dbReference>
<dbReference type="PROSITE" id="PS00134">
    <property type="entry name" value="TRYPSIN_HIS"/>
    <property type="match status" value="1"/>
</dbReference>
<dbReference type="InterPro" id="IPR050430">
    <property type="entry name" value="Peptidase_S1"/>
</dbReference>
<evidence type="ECO:0000313" key="11">
    <source>
        <dbReference type="Proteomes" id="UP000694904"/>
    </source>
</evidence>
<dbReference type="PANTHER" id="PTHR24276:SF96">
    <property type="entry name" value="PEPTIDASE S1 DOMAIN-CONTAINING PROTEIN"/>
    <property type="match status" value="1"/>
</dbReference>
<keyword evidence="2 8" id="KW-0645">Protease</keyword>
<dbReference type="PROSITE" id="PS00135">
    <property type="entry name" value="TRYPSIN_SER"/>
    <property type="match status" value="1"/>
</dbReference>
<dbReference type="CDD" id="cd00190">
    <property type="entry name" value="Tryp_SPc"/>
    <property type="match status" value="1"/>
</dbReference>
<dbReference type="PRINTS" id="PR00722">
    <property type="entry name" value="CHYMOTRYPSIN"/>
</dbReference>
<dbReference type="PANTHER" id="PTHR24276">
    <property type="entry name" value="POLYSERASE-RELATED"/>
    <property type="match status" value="1"/>
</dbReference>
<name>A0ABM1Q0Z7_DROAR</name>
<keyword evidence="4 8" id="KW-0378">Hydrolase</keyword>
<evidence type="ECO:0000259" key="10">
    <source>
        <dbReference type="PROSITE" id="PS50240"/>
    </source>
</evidence>
<dbReference type="Proteomes" id="UP000694904">
    <property type="component" value="Chromosome 2"/>
</dbReference>
<keyword evidence="6" id="KW-0865">Zymogen</keyword>
<keyword evidence="3 9" id="KW-0732">Signal</keyword>
<evidence type="ECO:0000256" key="3">
    <source>
        <dbReference type="ARBA" id="ARBA00022729"/>
    </source>
</evidence>
<dbReference type="GeneID" id="108620718"/>
<dbReference type="SMART" id="SM00020">
    <property type="entry name" value="Tryp_SPc"/>
    <property type="match status" value="1"/>
</dbReference>
<gene>
    <name evidence="12" type="primary">LOC108620718</name>
</gene>
<dbReference type="InterPro" id="IPR001254">
    <property type="entry name" value="Trypsin_dom"/>
</dbReference>
<protein>
    <submittedName>
        <fullName evidence="12">Chymotrypsin-2</fullName>
    </submittedName>
</protein>
<dbReference type="InterPro" id="IPR001314">
    <property type="entry name" value="Peptidase_S1A"/>
</dbReference>
<reference evidence="11" key="1">
    <citation type="journal article" date="1997" name="Nucleic Acids Res.">
        <title>tRNAscan-SE: a program for improved detection of transfer RNA genes in genomic sequence.</title>
        <authorList>
            <person name="Lowe T.M."/>
            <person name="Eddy S.R."/>
        </authorList>
    </citation>
    <scope>NUCLEOTIDE SEQUENCE [LARGE SCALE GENOMIC DNA]</scope>
</reference>
<evidence type="ECO:0000256" key="7">
    <source>
        <dbReference type="ARBA" id="ARBA00023157"/>
    </source>
</evidence>
<reference evidence="11" key="2">
    <citation type="journal article" date="2016" name="G3 (Bethesda)">
        <title>Genome Evolution in Three Species of Cactophilic Drosophila.</title>
        <authorList>
            <person name="Sanchez-Flores A."/>
            <person name="Penazola F."/>
            <person name="Carpinteyro-Ponce J."/>
            <person name="Nazario-Yepiz N."/>
            <person name="Abreu-Goodger C."/>
            <person name="Machado C.A."/>
            <person name="Markow T.A."/>
        </authorList>
    </citation>
    <scope>NUCLEOTIDE SEQUENCE [LARGE SCALE GENOMIC DNA]</scope>
</reference>
<evidence type="ECO:0000256" key="6">
    <source>
        <dbReference type="ARBA" id="ARBA00023145"/>
    </source>
</evidence>
<evidence type="ECO:0000256" key="1">
    <source>
        <dbReference type="ARBA" id="ARBA00007664"/>
    </source>
</evidence>
<evidence type="ECO:0000256" key="4">
    <source>
        <dbReference type="ARBA" id="ARBA00022801"/>
    </source>
</evidence>
<feature type="chain" id="PRO_5045231667" evidence="9">
    <location>
        <begin position="23"/>
        <end position="268"/>
    </location>
</feature>
<feature type="signal peptide" evidence="9">
    <location>
        <begin position="1"/>
        <end position="22"/>
    </location>
</feature>
<feature type="domain" description="Peptidase S1" evidence="10">
    <location>
        <begin position="39"/>
        <end position="261"/>
    </location>
</feature>
<dbReference type="SUPFAM" id="SSF50494">
    <property type="entry name" value="Trypsin-like serine proteases"/>
    <property type="match status" value="1"/>
</dbReference>
<dbReference type="InterPro" id="IPR018114">
    <property type="entry name" value="TRYPSIN_HIS"/>
</dbReference>
<evidence type="ECO:0000256" key="9">
    <source>
        <dbReference type="SAM" id="SignalP"/>
    </source>
</evidence>
<dbReference type="Pfam" id="PF00089">
    <property type="entry name" value="Trypsin"/>
    <property type="match status" value="1"/>
</dbReference>
<evidence type="ECO:0000256" key="5">
    <source>
        <dbReference type="ARBA" id="ARBA00022825"/>
    </source>
</evidence>
<keyword evidence="7" id="KW-1015">Disulfide bond</keyword>
<dbReference type="InterPro" id="IPR043504">
    <property type="entry name" value="Peptidase_S1_PA_chymotrypsin"/>
</dbReference>
<comment type="similarity">
    <text evidence="1">Belongs to the peptidase S1 family.</text>
</comment>
<reference evidence="12" key="3">
    <citation type="submission" date="2025-08" db="UniProtKB">
        <authorList>
            <consortium name="RefSeq"/>
        </authorList>
    </citation>
    <scope>IDENTIFICATION</scope>
    <source>
        <tissue evidence="12">Whole organism</tissue>
    </source>
</reference>
<proteinExistence type="inferred from homology"/>
<evidence type="ECO:0000256" key="8">
    <source>
        <dbReference type="RuleBase" id="RU363034"/>
    </source>
</evidence>
<accession>A0ABM1Q0Z7</accession>
<organism evidence="11 12">
    <name type="scientific">Drosophila arizonae</name>
    <name type="common">Fruit fly</name>
    <dbReference type="NCBI Taxonomy" id="7263"/>
    <lineage>
        <taxon>Eukaryota</taxon>
        <taxon>Metazoa</taxon>
        <taxon>Ecdysozoa</taxon>
        <taxon>Arthropoda</taxon>
        <taxon>Hexapoda</taxon>
        <taxon>Insecta</taxon>
        <taxon>Pterygota</taxon>
        <taxon>Neoptera</taxon>
        <taxon>Endopterygota</taxon>
        <taxon>Diptera</taxon>
        <taxon>Brachycera</taxon>
        <taxon>Muscomorpha</taxon>
        <taxon>Ephydroidea</taxon>
        <taxon>Drosophilidae</taxon>
        <taxon>Drosophila</taxon>
    </lineage>
</organism>
<keyword evidence="5 8" id="KW-0720">Serine protease</keyword>
<dbReference type="InterPro" id="IPR033116">
    <property type="entry name" value="TRYPSIN_SER"/>
</dbReference>
<keyword evidence="11" id="KW-1185">Reference proteome</keyword>
<dbReference type="RefSeq" id="XP_017873133.1">
    <property type="nucleotide sequence ID" value="XM_018017644.1"/>
</dbReference>
<sequence>MKILHICLIVLLVQQHQELSRAKRLMDMDATGASMEERIVGGQTAEVGYAKYQVSLQPVLGAHNCGGAILNERWIITAGHCVVNFPPEFIVVVTGTNRYAEPGGVYYTEEVHVHCMYDKPYMHNDIALVKVSGNITFNELTQPIPLPVGPLREGDEVVLTGWGSKVPNGESNPNLQKVSMNFVKLEECLEIFNQTDNMGVGHMCTFSKEGEGGCHGDSGGPLVCNGYLVGVVNWGRPCAKGFPDVQANVYYYFDWIRNVISGNARCTT</sequence>
<evidence type="ECO:0000256" key="2">
    <source>
        <dbReference type="ARBA" id="ARBA00022670"/>
    </source>
</evidence>
<dbReference type="Gene3D" id="2.40.10.10">
    <property type="entry name" value="Trypsin-like serine proteases"/>
    <property type="match status" value="2"/>
</dbReference>
<evidence type="ECO:0000313" key="12">
    <source>
        <dbReference type="RefSeq" id="XP_017873133.1"/>
    </source>
</evidence>
<dbReference type="InterPro" id="IPR009003">
    <property type="entry name" value="Peptidase_S1_PA"/>
</dbReference>